<dbReference type="PROSITE" id="PS51071">
    <property type="entry name" value="HTH_RPIR"/>
    <property type="match status" value="1"/>
</dbReference>
<sequence>MQNFEDLAITMQLDEFEQTLLQYIIDNIDNPKAVQIRSVAEANFTSTATVFKLAKRLGFNGYSELIFNLRTKPLTNPESTGFEMLFEDVAAHREQFQALLNQYHDKRILVLGLGFSRLIANYISERLLLNGYQSITSDHIQLLLANYQKETLLIVVSQSGKNARLLENIQNAANRNIDIISFCGDANSPIAKHATLPITCEPSQISGNRLDVPNSFFAYAILCFEALLDTTT</sequence>
<evidence type="ECO:0000256" key="3">
    <source>
        <dbReference type="ARBA" id="ARBA00023163"/>
    </source>
</evidence>
<dbReference type="SUPFAM" id="SSF46689">
    <property type="entry name" value="Homeodomain-like"/>
    <property type="match status" value="1"/>
</dbReference>
<dbReference type="InParanoid" id="A0A5R8Q9D8"/>
<protein>
    <submittedName>
        <fullName evidence="6">MurR/RpiR family transcriptional regulator</fullName>
    </submittedName>
</protein>
<dbReference type="InterPro" id="IPR000281">
    <property type="entry name" value="HTH_RpiR"/>
</dbReference>
<accession>A0A5R8Q9D8</accession>
<dbReference type="InterPro" id="IPR001347">
    <property type="entry name" value="SIS_dom"/>
</dbReference>
<dbReference type="GO" id="GO:1901135">
    <property type="term" value="P:carbohydrate derivative metabolic process"/>
    <property type="evidence" value="ECO:0007669"/>
    <property type="project" value="InterPro"/>
</dbReference>
<keyword evidence="1" id="KW-0805">Transcription regulation</keyword>
<dbReference type="PANTHER" id="PTHR30514">
    <property type="entry name" value="GLUCOKINASE"/>
    <property type="match status" value="1"/>
</dbReference>
<keyword evidence="7" id="KW-1185">Reference proteome</keyword>
<dbReference type="SUPFAM" id="SSF53697">
    <property type="entry name" value="SIS domain"/>
    <property type="match status" value="1"/>
</dbReference>
<dbReference type="Pfam" id="PF01380">
    <property type="entry name" value="SIS"/>
    <property type="match status" value="1"/>
</dbReference>
<dbReference type="GO" id="GO:0097367">
    <property type="term" value="F:carbohydrate derivative binding"/>
    <property type="evidence" value="ECO:0007669"/>
    <property type="project" value="InterPro"/>
</dbReference>
<evidence type="ECO:0000259" key="4">
    <source>
        <dbReference type="PROSITE" id="PS51071"/>
    </source>
</evidence>
<dbReference type="InterPro" id="IPR046348">
    <property type="entry name" value="SIS_dom_sf"/>
</dbReference>
<dbReference type="OrthoDB" id="6590756at2"/>
<evidence type="ECO:0000256" key="1">
    <source>
        <dbReference type="ARBA" id="ARBA00023015"/>
    </source>
</evidence>
<dbReference type="EMBL" id="VBWP01000014">
    <property type="protein sequence ID" value="TLG71218.1"/>
    <property type="molecule type" value="Genomic_DNA"/>
</dbReference>
<feature type="domain" description="SIS" evidence="5">
    <location>
        <begin position="96"/>
        <end position="232"/>
    </location>
</feature>
<dbReference type="InterPro" id="IPR036388">
    <property type="entry name" value="WH-like_DNA-bd_sf"/>
</dbReference>
<dbReference type="PROSITE" id="PS51464">
    <property type="entry name" value="SIS"/>
    <property type="match status" value="1"/>
</dbReference>
<dbReference type="GO" id="GO:0003700">
    <property type="term" value="F:DNA-binding transcription factor activity"/>
    <property type="evidence" value="ECO:0007669"/>
    <property type="project" value="InterPro"/>
</dbReference>
<evidence type="ECO:0000313" key="7">
    <source>
        <dbReference type="Proteomes" id="UP000306912"/>
    </source>
</evidence>
<proteinExistence type="predicted"/>
<dbReference type="PANTHER" id="PTHR30514:SF21">
    <property type="entry name" value="RPIR-FAMILY TRANSCRIPTIONAL REGULATOR"/>
    <property type="match status" value="1"/>
</dbReference>
<evidence type="ECO:0000313" key="6">
    <source>
        <dbReference type="EMBL" id="TLG71218.1"/>
    </source>
</evidence>
<reference evidence="6 7" key="1">
    <citation type="submission" date="2019-05" db="EMBL/GenBank/DDBJ databases">
        <title>Culicoidintestinum kansasii gen. nov., sp. nov. from the gastrointestinal tract of the biting midge, Culicoides sonorensis.</title>
        <authorList>
            <person name="Neupane S."/>
            <person name="Ghosh A."/>
            <person name="Gunther S."/>
            <person name="Martin K."/>
            <person name="Zurek L."/>
        </authorList>
    </citation>
    <scope>NUCLEOTIDE SEQUENCE [LARGE SCALE GENOMIC DNA]</scope>
    <source>
        <strain evidence="6 7">CS-1</strain>
    </source>
</reference>
<dbReference type="AlphaFoldDB" id="A0A5R8Q9D8"/>
<evidence type="ECO:0000256" key="2">
    <source>
        <dbReference type="ARBA" id="ARBA00023125"/>
    </source>
</evidence>
<dbReference type="GO" id="GO:0003677">
    <property type="term" value="F:DNA binding"/>
    <property type="evidence" value="ECO:0007669"/>
    <property type="project" value="UniProtKB-KW"/>
</dbReference>
<comment type="caution">
    <text evidence="6">The sequence shown here is derived from an EMBL/GenBank/DDBJ whole genome shotgun (WGS) entry which is preliminary data.</text>
</comment>
<keyword evidence="3" id="KW-0804">Transcription</keyword>
<dbReference type="CDD" id="cd05013">
    <property type="entry name" value="SIS_RpiR"/>
    <property type="match status" value="1"/>
</dbReference>
<gene>
    <name evidence="6" type="ORF">FEZ08_11225</name>
</gene>
<organism evidence="6 7">
    <name type="scientific">Culicoidibacter larvae</name>
    <dbReference type="NCBI Taxonomy" id="2579976"/>
    <lineage>
        <taxon>Bacteria</taxon>
        <taxon>Bacillati</taxon>
        <taxon>Bacillota</taxon>
        <taxon>Culicoidibacteria</taxon>
        <taxon>Culicoidibacterales</taxon>
        <taxon>Culicoidibacteraceae</taxon>
        <taxon>Culicoidibacter</taxon>
    </lineage>
</organism>
<keyword evidence="2" id="KW-0238">DNA-binding</keyword>
<name>A0A5R8Q9D8_9FIRM</name>
<dbReference type="Gene3D" id="1.10.10.10">
    <property type="entry name" value="Winged helix-like DNA-binding domain superfamily/Winged helix DNA-binding domain"/>
    <property type="match status" value="1"/>
</dbReference>
<dbReference type="InterPro" id="IPR035472">
    <property type="entry name" value="RpiR-like_SIS"/>
</dbReference>
<dbReference type="Pfam" id="PF01418">
    <property type="entry name" value="HTH_6"/>
    <property type="match status" value="1"/>
</dbReference>
<dbReference type="Gene3D" id="3.40.50.10490">
    <property type="entry name" value="Glucose-6-phosphate isomerase like protein, domain 1"/>
    <property type="match status" value="1"/>
</dbReference>
<dbReference type="InterPro" id="IPR009057">
    <property type="entry name" value="Homeodomain-like_sf"/>
</dbReference>
<dbReference type="RefSeq" id="WP_138192427.1">
    <property type="nucleotide sequence ID" value="NZ_VBWP01000014.1"/>
</dbReference>
<dbReference type="InterPro" id="IPR047640">
    <property type="entry name" value="RpiR-like"/>
</dbReference>
<evidence type="ECO:0000259" key="5">
    <source>
        <dbReference type="PROSITE" id="PS51464"/>
    </source>
</evidence>
<dbReference type="Proteomes" id="UP000306912">
    <property type="component" value="Unassembled WGS sequence"/>
</dbReference>
<feature type="domain" description="HTH rpiR-type" evidence="4">
    <location>
        <begin position="1"/>
        <end position="76"/>
    </location>
</feature>